<dbReference type="PANTHER" id="PTHR43413:SF1">
    <property type="entry name" value="SIROHEME DECARBOXYLASE NIRL SUBUNIT"/>
    <property type="match status" value="1"/>
</dbReference>
<feature type="domain" description="Siroheme decarboxylase AsnC-like ligand binding" evidence="8">
    <location>
        <begin position="85"/>
        <end position="157"/>
    </location>
</feature>
<dbReference type="InterPro" id="IPR050684">
    <property type="entry name" value="HTH-Siroheme_Decarb"/>
</dbReference>
<comment type="similarity">
    <text evidence="3">Belongs to the Ahb/Nir family.</text>
</comment>
<accession>A0A369CKY4</accession>
<keyword evidence="11" id="KW-1185">Reference proteome</keyword>
<organism evidence="10 11">
    <name type="scientific">Thioalbus denitrificans</name>
    <dbReference type="NCBI Taxonomy" id="547122"/>
    <lineage>
        <taxon>Bacteria</taxon>
        <taxon>Pseudomonadati</taxon>
        <taxon>Pseudomonadota</taxon>
        <taxon>Gammaproteobacteria</taxon>
        <taxon>Chromatiales</taxon>
        <taxon>Ectothiorhodospiraceae</taxon>
        <taxon>Thioalbus</taxon>
    </lineage>
</organism>
<evidence type="ECO:0000259" key="9">
    <source>
        <dbReference type="Pfam" id="PF22451"/>
    </source>
</evidence>
<evidence type="ECO:0000256" key="2">
    <source>
        <dbReference type="ARBA" id="ARBA00023444"/>
    </source>
</evidence>
<dbReference type="PANTHER" id="PTHR43413">
    <property type="entry name" value="TRANSCRIPTIONAL REGULATOR, ASNC FAMILY"/>
    <property type="match status" value="1"/>
</dbReference>
<evidence type="ECO:0000313" key="10">
    <source>
        <dbReference type="EMBL" id="RCX33336.1"/>
    </source>
</evidence>
<comment type="subunit">
    <text evidence="4">Probably forms a complex composed of NirD, NirL, NirG and NirH. All proteins are required for the total conversion of siroheme to didecarboxysiroheme.</text>
</comment>
<evidence type="ECO:0000256" key="5">
    <source>
        <dbReference type="ARBA" id="ARBA00023471"/>
    </source>
</evidence>
<dbReference type="EC" id="4.1.1.111" evidence="5"/>
<feature type="domain" description="Siroheme decarboxylase AsnC-like ligand binding" evidence="8">
    <location>
        <begin position="249"/>
        <end position="336"/>
    </location>
</feature>
<keyword evidence="1" id="KW-0456">Lyase</keyword>
<evidence type="ECO:0000256" key="4">
    <source>
        <dbReference type="ARBA" id="ARBA00023465"/>
    </source>
</evidence>
<dbReference type="Pfam" id="PF22451">
    <property type="entry name" value="NirdL-like_HTH"/>
    <property type="match status" value="2"/>
</dbReference>
<feature type="domain" description="Siroheme decarboxylase NirL-like HTH" evidence="9">
    <location>
        <begin position="193"/>
        <end position="237"/>
    </location>
</feature>
<evidence type="ECO:0000259" key="8">
    <source>
        <dbReference type="Pfam" id="PF17805"/>
    </source>
</evidence>
<comment type="caution">
    <text evidence="10">The sequence shown here is derived from an EMBL/GenBank/DDBJ whole genome shotgun (WGS) entry which is preliminary data.</text>
</comment>
<proteinExistence type="inferred from homology"/>
<reference evidence="10 11" key="1">
    <citation type="submission" date="2018-07" db="EMBL/GenBank/DDBJ databases">
        <title>Genomic Encyclopedia of Type Strains, Phase IV (KMG-IV): sequencing the most valuable type-strain genomes for metagenomic binning, comparative biology and taxonomic classification.</title>
        <authorList>
            <person name="Goeker M."/>
        </authorList>
    </citation>
    <scope>NUCLEOTIDE SEQUENCE [LARGE SCALE GENOMIC DNA]</scope>
    <source>
        <strain evidence="10 11">DSM 26407</strain>
    </source>
</reference>
<evidence type="ECO:0000313" key="11">
    <source>
        <dbReference type="Proteomes" id="UP000252707"/>
    </source>
</evidence>
<gene>
    <name evidence="10" type="ORF">DFQ59_101637</name>
</gene>
<dbReference type="EMBL" id="QPJY01000001">
    <property type="protein sequence ID" value="RCX33336.1"/>
    <property type="molecule type" value="Genomic_DNA"/>
</dbReference>
<comment type="catalytic activity">
    <reaction evidence="7">
        <text>siroheme + 2 H(+) = 12,18-didecarboxysiroheme + 2 CO2</text>
        <dbReference type="Rhea" id="RHEA:19093"/>
        <dbReference type="ChEBI" id="CHEBI:15378"/>
        <dbReference type="ChEBI" id="CHEBI:16526"/>
        <dbReference type="ChEBI" id="CHEBI:60052"/>
        <dbReference type="ChEBI" id="CHEBI:140497"/>
        <dbReference type="EC" id="4.1.1.111"/>
    </reaction>
</comment>
<evidence type="ECO:0000256" key="7">
    <source>
        <dbReference type="ARBA" id="ARBA00048470"/>
    </source>
</evidence>
<comment type="pathway">
    <text evidence="2">Porphyrin-containing compound metabolism.</text>
</comment>
<feature type="domain" description="Siroheme decarboxylase NirL-like HTH" evidence="9">
    <location>
        <begin position="25"/>
        <end position="69"/>
    </location>
</feature>
<evidence type="ECO:0000256" key="6">
    <source>
        <dbReference type="ARBA" id="ARBA00045291"/>
    </source>
</evidence>
<dbReference type="InterPro" id="IPR053953">
    <property type="entry name" value="NirdL-like_HTH"/>
</dbReference>
<dbReference type="AlphaFoldDB" id="A0A369CKY4"/>
<evidence type="ECO:0000256" key="3">
    <source>
        <dbReference type="ARBA" id="ARBA00023457"/>
    </source>
</evidence>
<dbReference type="Gene3D" id="3.30.70.3460">
    <property type="match status" value="2"/>
</dbReference>
<sequence>MGHAGSRTPEPRETPAAWAGLSELERRLLNDFQRDFPLVPEPWAELARTLGTEAAVVTEALWQLRGQGMVSRVGPVFRPHSVGTSTLAAMAVPPERLEAVARQVSACAQVNHNYEREHRLNLWFVVAAADEAQLERCLRDITRETGLEVLSLPLLEAYHLDLGFDLHGKRRRRQPPPGHAAPARTRLRDPADLALVAAVQQGLPLVPRPFAAVGAQAGLAEAEVIERLRAWHAGGVISRIGVVVRHHELGFRANAMVVWDIPDARVSETGWCMAGFDFVTLCYQRPRRLPRWRYNLFCMIHGRDREEVLEQVAELERGCGLEAAPHEVLFSVRRFKQCGARYQGFGNGARPQARSA</sequence>
<dbReference type="GO" id="GO:0016829">
    <property type="term" value="F:lyase activity"/>
    <property type="evidence" value="ECO:0007669"/>
    <property type="project" value="UniProtKB-KW"/>
</dbReference>
<dbReference type="Proteomes" id="UP000252707">
    <property type="component" value="Unassembled WGS sequence"/>
</dbReference>
<comment type="function">
    <text evidence="6">Involved in heme d1 biosynthesis. Catalyzes the decarboxylation of siroheme into didecarboxysiroheme.</text>
</comment>
<dbReference type="RefSeq" id="WP_170142007.1">
    <property type="nucleotide sequence ID" value="NZ_QPJY01000001.1"/>
</dbReference>
<protein>
    <recommendedName>
        <fullName evidence="5">siroheme decarboxylase</fullName>
        <ecNumber evidence="5">4.1.1.111</ecNumber>
    </recommendedName>
</protein>
<dbReference type="InterPro" id="IPR040523">
    <property type="entry name" value="AsnC_trans_reg2"/>
</dbReference>
<dbReference type="Pfam" id="PF17805">
    <property type="entry name" value="AsnC_trans_reg2"/>
    <property type="match status" value="2"/>
</dbReference>
<evidence type="ECO:0000256" key="1">
    <source>
        <dbReference type="ARBA" id="ARBA00023239"/>
    </source>
</evidence>
<name>A0A369CKY4_9GAMM</name>